<dbReference type="GO" id="GO:0005886">
    <property type="term" value="C:plasma membrane"/>
    <property type="evidence" value="ECO:0007669"/>
    <property type="project" value="UniProtKB-SubCell"/>
</dbReference>
<name>A0A1J5RUQ4_9ZZZZ</name>
<dbReference type="InterPro" id="IPR050739">
    <property type="entry name" value="MFP"/>
</dbReference>
<dbReference type="EMBL" id="MLJW01000106">
    <property type="protein sequence ID" value="OIQ99410.1"/>
    <property type="molecule type" value="Genomic_DNA"/>
</dbReference>
<evidence type="ECO:0000256" key="6">
    <source>
        <dbReference type="ARBA" id="ARBA00022692"/>
    </source>
</evidence>
<dbReference type="AlphaFoldDB" id="A0A1J5RUQ4"/>
<feature type="compositionally biased region" description="Polar residues" evidence="10">
    <location>
        <begin position="377"/>
        <end position="396"/>
    </location>
</feature>
<evidence type="ECO:0000256" key="9">
    <source>
        <dbReference type="SAM" id="Coils"/>
    </source>
</evidence>
<dbReference type="Gene3D" id="2.40.50.100">
    <property type="match status" value="1"/>
</dbReference>
<evidence type="ECO:0000256" key="8">
    <source>
        <dbReference type="ARBA" id="ARBA00023136"/>
    </source>
</evidence>
<evidence type="ECO:0000256" key="2">
    <source>
        <dbReference type="ARBA" id="ARBA00009477"/>
    </source>
</evidence>
<reference evidence="14" key="1">
    <citation type="submission" date="2016-10" db="EMBL/GenBank/DDBJ databases">
        <title>Sequence of Gallionella enrichment culture.</title>
        <authorList>
            <person name="Poehlein A."/>
            <person name="Muehling M."/>
            <person name="Daniel R."/>
        </authorList>
    </citation>
    <scope>NUCLEOTIDE SEQUENCE</scope>
</reference>
<comment type="caution">
    <text evidence="14">The sequence shown here is derived from an EMBL/GenBank/DDBJ whole genome shotgun (WGS) entry which is preliminary data.</text>
</comment>
<sequence>MSDKPHVLSPEALDFAPGLLSIQESPPTRLPRAVMYTVVALFVILVLWANFGKLNIIASAEGRLVPQTYVKIVQPADAGIVQEILVKEGQAVQAGQVLMRMDMKLAEADAKTIGNDLAIRSLQLRRIDAELNGTPLLRKAGDPSDLFRQVEAQYRDHRQSYQDALEQAQASLSKAQREYDSAKVVLAKLVETTPILKQQAEAYADMGKEGYAPQVTVRDKLREYLEKAQDLRAQESTVASLEAAINQAKKQIDMITSKYRSDLRNERMDAEGQYRKLGQDWVKQEHKNGLLELRAPQAGIINDMATHTVGTVVSPGTVLLSIVPENEPLIAEISVKNDDVGFVYPQQRVKVKLAAYPFEEYGMLDGEVIHIGPDASASDTQQQGKDGNTNKQQQQQPSIYKAIVALDQQTLDAEGKQHKLVAGMQVVAEINQGRRTVIQYLLSPVTKTFEESGHER</sequence>
<dbReference type="PRINTS" id="PR01490">
    <property type="entry name" value="RTXTOXIND"/>
</dbReference>
<evidence type="ECO:0000259" key="12">
    <source>
        <dbReference type="Pfam" id="PF25994"/>
    </source>
</evidence>
<evidence type="ECO:0000256" key="5">
    <source>
        <dbReference type="ARBA" id="ARBA00022519"/>
    </source>
</evidence>
<evidence type="ECO:0000256" key="10">
    <source>
        <dbReference type="SAM" id="MobiDB-lite"/>
    </source>
</evidence>
<feature type="coiled-coil region" evidence="9">
    <location>
        <begin position="147"/>
        <end position="192"/>
    </location>
</feature>
<feature type="transmembrane region" description="Helical" evidence="11">
    <location>
        <begin position="33"/>
        <end position="51"/>
    </location>
</feature>
<dbReference type="Pfam" id="PF25994">
    <property type="entry name" value="HH_AprE"/>
    <property type="match status" value="1"/>
</dbReference>
<evidence type="ECO:0000313" key="14">
    <source>
        <dbReference type="EMBL" id="OIQ99410.1"/>
    </source>
</evidence>
<keyword evidence="7 11" id="KW-1133">Transmembrane helix</keyword>
<accession>A0A1J5RUQ4</accession>
<evidence type="ECO:0000256" key="1">
    <source>
        <dbReference type="ARBA" id="ARBA00004377"/>
    </source>
</evidence>
<dbReference type="Gene3D" id="2.40.30.170">
    <property type="match status" value="1"/>
</dbReference>
<evidence type="ECO:0000256" key="3">
    <source>
        <dbReference type="ARBA" id="ARBA00022448"/>
    </source>
</evidence>
<comment type="subcellular location">
    <subcellularLocation>
        <location evidence="1">Cell inner membrane</location>
        <topology evidence="1">Single-pass membrane protein</topology>
    </subcellularLocation>
</comment>
<dbReference type="InterPro" id="IPR058982">
    <property type="entry name" value="Beta-barrel_AprE"/>
</dbReference>
<keyword evidence="3" id="KW-0813">Transport</keyword>
<keyword evidence="6 11" id="KW-0812">Transmembrane</keyword>
<dbReference type="InterPro" id="IPR058781">
    <property type="entry name" value="HH_AprE-like"/>
</dbReference>
<dbReference type="PANTHER" id="PTHR30386">
    <property type="entry name" value="MEMBRANE FUSION SUBUNIT OF EMRAB-TOLC MULTIDRUG EFFLUX PUMP"/>
    <property type="match status" value="1"/>
</dbReference>
<dbReference type="GO" id="GO:0015031">
    <property type="term" value="P:protein transport"/>
    <property type="evidence" value="ECO:0007669"/>
    <property type="project" value="InterPro"/>
</dbReference>
<feature type="region of interest" description="Disordered" evidence="10">
    <location>
        <begin position="373"/>
        <end position="396"/>
    </location>
</feature>
<protein>
    <submittedName>
        <fullName evidence="14">Hemolysin secretion protein D, chromosomal</fullName>
    </submittedName>
</protein>
<keyword evidence="5" id="KW-0997">Cell inner membrane</keyword>
<dbReference type="Pfam" id="PF26002">
    <property type="entry name" value="Beta-barrel_AprE"/>
    <property type="match status" value="1"/>
</dbReference>
<feature type="domain" description="AprE-like beta-barrel" evidence="13">
    <location>
        <begin position="329"/>
        <end position="432"/>
    </location>
</feature>
<dbReference type="NCBIfam" id="TIGR01843">
    <property type="entry name" value="type_I_hlyD"/>
    <property type="match status" value="1"/>
</dbReference>
<evidence type="ECO:0000256" key="7">
    <source>
        <dbReference type="ARBA" id="ARBA00022989"/>
    </source>
</evidence>
<dbReference type="PANTHER" id="PTHR30386:SF27">
    <property type="entry name" value="MEMBRANE FUSION PROTEIN (MFP) FAMILY PROTEIN"/>
    <property type="match status" value="1"/>
</dbReference>
<evidence type="ECO:0000256" key="11">
    <source>
        <dbReference type="SAM" id="Phobius"/>
    </source>
</evidence>
<keyword evidence="4" id="KW-1003">Cell membrane</keyword>
<evidence type="ECO:0000259" key="13">
    <source>
        <dbReference type="Pfam" id="PF26002"/>
    </source>
</evidence>
<feature type="coiled-coil region" evidence="9">
    <location>
        <begin position="231"/>
        <end position="280"/>
    </location>
</feature>
<dbReference type="InterPro" id="IPR010129">
    <property type="entry name" value="T1SS_HlyD"/>
</dbReference>
<evidence type="ECO:0000256" key="4">
    <source>
        <dbReference type="ARBA" id="ARBA00022475"/>
    </source>
</evidence>
<proteinExistence type="inferred from homology"/>
<gene>
    <name evidence="14" type="primary">hlyD_1</name>
    <name evidence="14" type="ORF">GALL_185070</name>
</gene>
<keyword evidence="9" id="KW-0175">Coiled coil</keyword>
<organism evidence="14">
    <name type="scientific">mine drainage metagenome</name>
    <dbReference type="NCBI Taxonomy" id="410659"/>
    <lineage>
        <taxon>unclassified sequences</taxon>
        <taxon>metagenomes</taxon>
        <taxon>ecological metagenomes</taxon>
    </lineage>
</organism>
<feature type="domain" description="AprE-like long alpha-helical hairpin" evidence="12">
    <location>
        <begin position="106"/>
        <end position="284"/>
    </location>
</feature>
<comment type="similarity">
    <text evidence="2">Belongs to the membrane fusion protein (MFP) (TC 8.A.1) family.</text>
</comment>
<dbReference type="SUPFAM" id="SSF111369">
    <property type="entry name" value="HlyD-like secretion proteins"/>
    <property type="match status" value="1"/>
</dbReference>
<keyword evidence="8 11" id="KW-0472">Membrane</keyword>